<evidence type="ECO:0000313" key="10">
    <source>
        <dbReference type="Proteomes" id="UP000265703"/>
    </source>
</evidence>
<keyword evidence="4" id="KW-0378">Hydrolase</keyword>
<name>A0A397S9Q8_9GLOM</name>
<evidence type="ECO:0000256" key="1">
    <source>
        <dbReference type="ARBA" id="ARBA00005156"/>
    </source>
</evidence>
<keyword evidence="3" id="KW-0677">Repeat</keyword>
<comment type="caution">
    <text evidence="9">The sequence shown here is derived from an EMBL/GenBank/DDBJ whole genome shotgun (WGS) entry which is preliminary data.</text>
</comment>
<evidence type="ECO:0000313" key="9">
    <source>
        <dbReference type="EMBL" id="RIA81466.1"/>
    </source>
</evidence>
<dbReference type="PANTHER" id="PTHR46042:SF1">
    <property type="entry name" value="DIPHTHINE METHYLTRANSFERASE"/>
    <property type="match status" value="1"/>
</dbReference>
<sequence length="353" mass="40872">MPNIYDTPSLCSFDTEYSADSVEFCPFEQSFQYLVCGEEFSKVDTPKERLGRLLLCKVNKDENDHKIELQELQRIETAAILDMKWSHQLINDKSILAIADSTGIISLYDLNQNNSQFDLITKYITNNEDKLCLSLDWSNRIGNISQKASIVVSQSDGNIVILSVDNKFGIHETNKWVAHDFEAWIAAFNYWDTNLVYTGGDDCFFKGWDLRMNPSIPLFSSKKHQAGVCSIQSNQHSEHRLITGSYDEHILLWDTRSMKRPIYDYNIGGGVWRLKWHPTRKDYFLAACMHNGFHVIKVDDDVTMKTTRSFMKHESLAYGVDWNYSDQWNNKNSLIASCSFYDHIIHLWESILN</sequence>
<comment type="similarity">
    <text evidence="5">Belongs to the DPH7 family.</text>
</comment>
<dbReference type="GO" id="GO:0017183">
    <property type="term" value="P:protein histidyl modification to diphthamide"/>
    <property type="evidence" value="ECO:0007669"/>
    <property type="project" value="TreeGrafter"/>
</dbReference>
<dbReference type="AlphaFoldDB" id="A0A397S9Q8"/>
<proteinExistence type="inferred from homology"/>
<organism evidence="9 10">
    <name type="scientific">Glomus cerebriforme</name>
    <dbReference type="NCBI Taxonomy" id="658196"/>
    <lineage>
        <taxon>Eukaryota</taxon>
        <taxon>Fungi</taxon>
        <taxon>Fungi incertae sedis</taxon>
        <taxon>Mucoromycota</taxon>
        <taxon>Glomeromycotina</taxon>
        <taxon>Glomeromycetes</taxon>
        <taxon>Glomerales</taxon>
        <taxon>Glomeraceae</taxon>
        <taxon>Glomus</taxon>
    </lineage>
</organism>
<dbReference type="PROSITE" id="PS50082">
    <property type="entry name" value="WD_REPEATS_2"/>
    <property type="match status" value="1"/>
</dbReference>
<evidence type="ECO:0000256" key="7">
    <source>
        <dbReference type="ARBA" id="ARBA00047551"/>
    </source>
</evidence>
<dbReference type="Pfam" id="PF00400">
    <property type="entry name" value="WD40"/>
    <property type="match status" value="2"/>
</dbReference>
<dbReference type="InterPro" id="IPR001680">
    <property type="entry name" value="WD40_rpt"/>
</dbReference>
<dbReference type="EMBL" id="QKYT01000793">
    <property type="protein sequence ID" value="RIA81466.1"/>
    <property type="molecule type" value="Genomic_DNA"/>
</dbReference>
<evidence type="ECO:0000256" key="3">
    <source>
        <dbReference type="ARBA" id="ARBA00022737"/>
    </source>
</evidence>
<evidence type="ECO:0000256" key="4">
    <source>
        <dbReference type="ARBA" id="ARBA00022801"/>
    </source>
</evidence>
<dbReference type="GO" id="GO:0005737">
    <property type="term" value="C:cytoplasm"/>
    <property type="evidence" value="ECO:0007669"/>
    <property type="project" value="TreeGrafter"/>
</dbReference>
<dbReference type="PROSITE" id="PS00678">
    <property type="entry name" value="WD_REPEATS_1"/>
    <property type="match status" value="1"/>
</dbReference>
<evidence type="ECO:0000256" key="2">
    <source>
        <dbReference type="ARBA" id="ARBA00022574"/>
    </source>
</evidence>
<keyword evidence="2 8" id="KW-0853">WD repeat</keyword>
<dbReference type="PANTHER" id="PTHR46042">
    <property type="entry name" value="DIPHTHINE METHYLTRANSFERASE"/>
    <property type="match status" value="1"/>
</dbReference>
<evidence type="ECO:0000256" key="6">
    <source>
        <dbReference type="ARBA" id="ARBA00039131"/>
    </source>
</evidence>
<dbReference type="Gene3D" id="2.130.10.10">
    <property type="entry name" value="YVTN repeat-like/Quinoprotein amine dehydrogenase"/>
    <property type="match status" value="1"/>
</dbReference>
<dbReference type="STRING" id="658196.A0A397S9Q8"/>
<protein>
    <recommendedName>
        <fullName evidence="6">methylated diphthine methylhydrolase</fullName>
        <ecNumber evidence="6">3.1.1.97</ecNumber>
    </recommendedName>
</protein>
<evidence type="ECO:0000256" key="5">
    <source>
        <dbReference type="ARBA" id="ARBA00038092"/>
    </source>
</evidence>
<dbReference type="SMART" id="SM00320">
    <property type="entry name" value="WD40"/>
    <property type="match status" value="5"/>
</dbReference>
<evidence type="ECO:0000256" key="8">
    <source>
        <dbReference type="PROSITE-ProRule" id="PRU00221"/>
    </source>
</evidence>
<gene>
    <name evidence="9" type="ORF">C1645_554544</name>
</gene>
<keyword evidence="10" id="KW-1185">Reference proteome</keyword>
<dbReference type="InterPro" id="IPR015943">
    <property type="entry name" value="WD40/YVTN_repeat-like_dom_sf"/>
</dbReference>
<dbReference type="InterPro" id="IPR052415">
    <property type="entry name" value="Diphthine_MTase"/>
</dbReference>
<dbReference type="InterPro" id="IPR019775">
    <property type="entry name" value="WD40_repeat_CS"/>
</dbReference>
<dbReference type="EC" id="3.1.1.97" evidence="6"/>
<accession>A0A397S9Q8</accession>
<dbReference type="GO" id="GO:0061685">
    <property type="term" value="F:diphthine methylesterase activity"/>
    <property type="evidence" value="ECO:0007669"/>
    <property type="project" value="UniProtKB-EC"/>
</dbReference>
<dbReference type="InterPro" id="IPR036322">
    <property type="entry name" value="WD40_repeat_dom_sf"/>
</dbReference>
<comment type="catalytic activity">
    <reaction evidence="7">
        <text>diphthine methyl ester-[translation elongation factor 2] + H2O = diphthine-[translation elongation factor 2] + methanol + H(+)</text>
        <dbReference type="Rhea" id="RHEA:42656"/>
        <dbReference type="Rhea" id="RHEA-COMP:10172"/>
        <dbReference type="Rhea" id="RHEA-COMP:10173"/>
        <dbReference type="ChEBI" id="CHEBI:15377"/>
        <dbReference type="ChEBI" id="CHEBI:15378"/>
        <dbReference type="ChEBI" id="CHEBI:17790"/>
        <dbReference type="ChEBI" id="CHEBI:79005"/>
        <dbReference type="ChEBI" id="CHEBI:82696"/>
        <dbReference type="EC" id="3.1.1.97"/>
    </reaction>
</comment>
<feature type="repeat" description="WD" evidence="8">
    <location>
        <begin position="221"/>
        <end position="263"/>
    </location>
</feature>
<comment type="pathway">
    <text evidence="1">Protein modification; peptidyl-diphthamide biosynthesis.</text>
</comment>
<dbReference type="OrthoDB" id="1930760at2759"/>
<dbReference type="SUPFAM" id="SSF50978">
    <property type="entry name" value="WD40 repeat-like"/>
    <property type="match status" value="1"/>
</dbReference>
<reference evidence="9 10" key="1">
    <citation type="submission" date="2018-06" db="EMBL/GenBank/DDBJ databases">
        <title>Comparative genomics reveals the genomic features of Rhizophagus irregularis, R. cerebriforme, R. diaphanum and Gigaspora rosea, and their symbiotic lifestyle signature.</title>
        <authorList>
            <person name="Morin E."/>
            <person name="San Clemente H."/>
            <person name="Chen E.C.H."/>
            <person name="De La Providencia I."/>
            <person name="Hainaut M."/>
            <person name="Kuo A."/>
            <person name="Kohler A."/>
            <person name="Murat C."/>
            <person name="Tang N."/>
            <person name="Roy S."/>
            <person name="Loubradou J."/>
            <person name="Henrissat B."/>
            <person name="Grigoriev I.V."/>
            <person name="Corradi N."/>
            <person name="Roux C."/>
            <person name="Martin F.M."/>
        </authorList>
    </citation>
    <scope>NUCLEOTIDE SEQUENCE [LARGE SCALE GENOMIC DNA]</scope>
    <source>
        <strain evidence="9 10">DAOM 227022</strain>
    </source>
</reference>
<dbReference type="Proteomes" id="UP000265703">
    <property type="component" value="Unassembled WGS sequence"/>
</dbReference>